<organism evidence="20 21">
    <name type="scientific">Planococcus rifietoensis</name>
    <dbReference type="NCBI Taxonomy" id="200991"/>
    <lineage>
        <taxon>Bacteria</taxon>
        <taxon>Bacillati</taxon>
        <taxon>Bacillota</taxon>
        <taxon>Bacilli</taxon>
        <taxon>Bacillales</taxon>
        <taxon>Caryophanaceae</taxon>
        <taxon>Planococcus</taxon>
    </lineage>
</organism>
<evidence type="ECO:0000256" key="18">
    <source>
        <dbReference type="PIRSR" id="PIRSR600829-4"/>
    </source>
</evidence>
<dbReference type="GO" id="GO:0008654">
    <property type="term" value="P:phospholipid biosynthetic process"/>
    <property type="evidence" value="ECO:0007669"/>
    <property type="project" value="UniProtKB-KW"/>
</dbReference>
<evidence type="ECO:0000256" key="9">
    <source>
        <dbReference type="ARBA" id="ARBA00022840"/>
    </source>
</evidence>
<evidence type="ECO:0000256" key="15">
    <source>
        <dbReference type="PIRSR" id="PIRSR600829-1"/>
    </source>
</evidence>
<dbReference type="Pfam" id="PF01219">
    <property type="entry name" value="DAGK_prokar"/>
    <property type="match status" value="1"/>
</dbReference>
<feature type="binding site" evidence="18">
    <location>
        <position position="24"/>
    </location>
    <ligand>
        <name>a divalent metal cation</name>
        <dbReference type="ChEBI" id="CHEBI:60240"/>
    </ligand>
</feature>
<dbReference type="GO" id="GO:0016301">
    <property type="term" value="F:kinase activity"/>
    <property type="evidence" value="ECO:0007669"/>
    <property type="project" value="UniProtKB-KW"/>
</dbReference>
<feature type="binding site" evidence="16">
    <location>
        <position position="5"/>
    </location>
    <ligand>
        <name>substrate</name>
    </ligand>
</feature>
<evidence type="ECO:0000256" key="8">
    <source>
        <dbReference type="ARBA" id="ARBA00022777"/>
    </source>
</evidence>
<comment type="similarity">
    <text evidence="2">Belongs to the bacterial diacylglycerol kinase family.</text>
</comment>
<evidence type="ECO:0000256" key="2">
    <source>
        <dbReference type="ARBA" id="ARBA00005967"/>
    </source>
</evidence>
<evidence type="ECO:0000256" key="10">
    <source>
        <dbReference type="ARBA" id="ARBA00022989"/>
    </source>
</evidence>
<keyword evidence="3" id="KW-1003">Cell membrane</keyword>
<evidence type="ECO:0000256" key="17">
    <source>
        <dbReference type="PIRSR" id="PIRSR600829-3"/>
    </source>
</evidence>
<feature type="transmembrane region" description="Helical" evidence="19">
    <location>
        <begin position="52"/>
        <end position="71"/>
    </location>
</feature>
<proteinExistence type="inferred from homology"/>
<keyword evidence="5" id="KW-0808">Transferase</keyword>
<comment type="cofactor">
    <cofactor evidence="18">
        <name>Mg(2+)</name>
        <dbReference type="ChEBI" id="CHEBI:18420"/>
    </cofactor>
    <text evidence="18">Mn(2+), Zn(2+), Cd(2+) and Co(2+) support activity to lesser extents.</text>
</comment>
<keyword evidence="10 19" id="KW-1133">Transmembrane helix</keyword>
<evidence type="ECO:0000256" key="5">
    <source>
        <dbReference type="ARBA" id="ARBA00022679"/>
    </source>
</evidence>
<feature type="binding site" evidence="17">
    <location>
        <begin position="90"/>
        <end position="91"/>
    </location>
    <ligand>
        <name>ATP</name>
        <dbReference type="ChEBI" id="CHEBI:30616"/>
    </ligand>
</feature>
<dbReference type="PROSITE" id="PS01069">
    <property type="entry name" value="DAGK_PROKAR"/>
    <property type="match status" value="1"/>
</dbReference>
<keyword evidence="12 19" id="KW-0472">Membrane</keyword>
<evidence type="ECO:0000256" key="4">
    <source>
        <dbReference type="ARBA" id="ARBA00022516"/>
    </source>
</evidence>
<keyword evidence="8 20" id="KW-0418">Kinase</keyword>
<dbReference type="RefSeq" id="WP_058383647.1">
    <property type="nucleotide sequence ID" value="NZ_CP013659.2"/>
</dbReference>
<dbReference type="EMBL" id="CP013659">
    <property type="protein sequence ID" value="ALS76955.1"/>
    <property type="molecule type" value="Genomic_DNA"/>
</dbReference>
<dbReference type="PANTHER" id="PTHR34299">
    <property type="entry name" value="DIACYLGLYCEROL KINASE"/>
    <property type="match status" value="1"/>
</dbReference>
<keyword evidence="4" id="KW-0444">Lipid biosynthesis</keyword>
<evidence type="ECO:0000256" key="16">
    <source>
        <dbReference type="PIRSR" id="PIRSR600829-2"/>
    </source>
</evidence>
<evidence type="ECO:0000256" key="1">
    <source>
        <dbReference type="ARBA" id="ARBA00004651"/>
    </source>
</evidence>
<feature type="binding site" evidence="17">
    <location>
        <position position="72"/>
    </location>
    <ligand>
        <name>ATP</name>
        <dbReference type="ChEBI" id="CHEBI:30616"/>
    </ligand>
</feature>
<feature type="binding site" evidence="16">
    <location>
        <position position="65"/>
    </location>
    <ligand>
        <name>substrate</name>
    </ligand>
</feature>
<feature type="transmembrane region" description="Helical" evidence="19">
    <location>
        <begin position="92"/>
        <end position="113"/>
    </location>
</feature>
<dbReference type="Gene3D" id="1.10.287.3610">
    <property type="match status" value="1"/>
</dbReference>
<evidence type="ECO:0000256" key="13">
    <source>
        <dbReference type="ARBA" id="ARBA00023209"/>
    </source>
</evidence>
<comment type="subcellular location">
    <subcellularLocation>
        <location evidence="1">Cell membrane</location>
        <topology evidence="1">Multi-pass membrane protein</topology>
    </subcellularLocation>
</comment>
<keyword evidence="9 17" id="KW-0067">ATP-binding</keyword>
<name>A0A0U2ZAM3_9BACL</name>
<gene>
    <name evidence="20" type="ORF">AUC31_02635</name>
</gene>
<reference evidence="20" key="1">
    <citation type="submission" date="2016-01" db="EMBL/GenBank/DDBJ databases">
        <title>Complete genome of Planococcus rifietoensis type strain M8.</title>
        <authorList>
            <person name="See-Too W.S."/>
        </authorList>
    </citation>
    <scope>NUCLEOTIDE SEQUENCE [LARGE SCALE GENOMIC DNA]</scope>
    <source>
        <strain evidence="20">M8</strain>
    </source>
</reference>
<dbReference type="OrthoDB" id="9789934at2"/>
<evidence type="ECO:0000256" key="11">
    <source>
        <dbReference type="ARBA" id="ARBA00023098"/>
    </source>
</evidence>
<dbReference type="InterPro" id="IPR036945">
    <property type="entry name" value="DAGK_sf"/>
</dbReference>
<dbReference type="InterPro" id="IPR033717">
    <property type="entry name" value="UDPK"/>
</dbReference>
<dbReference type="Proteomes" id="UP000067683">
    <property type="component" value="Chromosome"/>
</dbReference>
<keyword evidence="6 19" id="KW-0812">Transmembrane</keyword>
<feature type="binding site" evidence="18">
    <location>
        <position position="72"/>
    </location>
    <ligand>
        <name>a divalent metal cation</name>
        <dbReference type="ChEBI" id="CHEBI:60240"/>
    </ligand>
</feature>
<dbReference type="GO" id="GO:0005524">
    <property type="term" value="F:ATP binding"/>
    <property type="evidence" value="ECO:0007669"/>
    <property type="project" value="UniProtKB-KW"/>
</dbReference>
<evidence type="ECO:0000313" key="21">
    <source>
        <dbReference type="Proteomes" id="UP000067683"/>
    </source>
</evidence>
<dbReference type="STRING" id="200991.AUC31_02635"/>
<keyword evidence="14" id="KW-1208">Phospholipid metabolism</keyword>
<dbReference type="InterPro" id="IPR000829">
    <property type="entry name" value="DAGK"/>
</dbReference>
<feature type="active site" description="Proton acceptor" evidence="15">
    <location>
        <position position="65"/>
    </location>
</feature>
<evidence type="ECO:0000256" key="3">
    <source>
        <dbReference type="ARBA" id="ARBA00022475"/>
    </source>
</evidence>
<sequence length="117" mass="12849">MKLSRFLSSFRFAAQGIGTSIKREQNMKVHAVSAVIVLVAAIWTGLDRTEWMLVIVLIGGMLALELVNSALERTVDLVTRERHPLAKQAKDMAAGAVLVFAVTSAIIGLLIFLPKWF</sequence>
<dbReference type="PANTHER" id="PTHR34299:SF1">
    <property type="entry name" value="DIACYLGLYCEROL KINASE"/>
    <property type="match status" value="1"/>
</dbReference>
<evidence type="ECO:0000313" key="20">
    <source>
        <dbReference type="EMBL" id="ALS76955.1"/>
    </source>
</evidence>
<evidence type="ECO:0000256" key="12">
    <source>
        <dbReference type="ARBA" id="ARBA00023136"/>
    </source>
</evidence>
<keyword evidence="18" id="KW-0460">Magnesium</keyword>
<evidence type="ECO:0000256" key="19">
    <source>
        <dbReference type="SAM" id="Phobius"/>
    </source>
</evidence>
<dbReference type="KEGG" id="prt:AUC31_02635"/>
<protein>
    <submittedName>
        <fullName evidence="20">UDP kinase</fullName>
    </submittedName>
</protein>
<feature type="binding site" evidence="17">
    <location>
        <begin position="81"/>
        <end position="83"/>
    </location>
    <ligand>
        <name>ATP</name>
        <dbReference type="ChEBI" id="CHEBI:30616"/>
    </ligand>
</feature>
<keyword evidence="11" id="KW-0443">Lipid metabolism</keyword>
<evidence type="ECO:0000256" key="6">
    <source>
        <dbReference type="ARBA" id="ARBA00022692"/>
    </source>
</evidence>
<feature type="binding site" evidence="17">
    <location>
        <position position="24"/>
    </location>
    <ligand>
        <name>ATP</name>
        <dbReference type="ChEBI" id="CHEBI:30616"/>
    </ligand>
</feature>
<accession>A0A0U2ZAM3</accession>
<dbReference type="CDD" id="cd14265">
    <property type="entry name" value="UDPK_IM_like"/>
    <property type="match status" value="1"/>
</dbReference>
<keyword evidence="7 17" id="KW-0547">Nucleotide-binding</keyword>
<dbReference type="GO" id="GO:0046872">
    <property type="term" value="F:metal ion binding"/>
    <property type="evidence" value="ECO:0007669"/>
    <property type="project" value="UniProtKB-KW"/>
</dbReference>
<feature type="binding site" evidence="17">
    <location>
        <position position="5"/>
    </location>
    <ligand>
        <name>ATP</name>
        <dbReference type="ChEBI" id="CHEBI:30616"/>
    </ligand>
</feature>
<feature type="transmembrane region" description="Helical" evidence="19">
    <location>
        <begin position="29"/>
        <end position="46"/>
    </location>
</feature>
<evidence type="ECO:0000256" key="14">
    <source>
        <dbReference type="ARBA" id="ARBA00023264"/>
    </source>
</evidence>
<evidence type="ECO:0000256" key="7">
    <source>
        <dbReference type="ARBA" id="ARBA00022741"/>
    </source>
</evidence>
<keyword evidence="13" id="KW-0594">Phospholipid biosynthesis</keyword>
<keyword evidence="21" id="KW-1185">Reference proteome</keyword>
<keyword evidence="18" id="KW-0479">Metal-binding</keyword>
<dbReference type="AlphaFoldDB" id="A0A0U2ZAM3"/>
<dbReference type="GO" id="GO:0005886">
    <property type="term" value="C:plasma membrane"/>
    <property type="evidence" value="ECO:0007669"/>
    <property type="project" value="UniProtKB-SubCell"/>
</dbReference>